<accession>A0A103Y1A2</accession>
<evidence type="ECO:0000256" key="1">
    <source>
        <dbReference type="SAM" id="Phobius"/>
    </source>
</evidence>
<evidence type="ECO:0000313" key="2">
    <source>
        <dbReference type="EMBL" id="KVI00665.1"/>
    </source>
</evidence>
<feature type="transmembrane region" description="Helical" evidence="1">
    <location>
        <begin position="12"/>
        <end position="29"/>
    </location>
</feature>
<name>A0A103Y1A2_CYNCS</name>
<keyword evidence="1" id="KW-0472">Membrane</keyword>
<gene>
    <name evidence="2" type="ORF">Ccrd_021079</name>
</gene>
<dbReference type="AlphaFoldDB" id="A0A103Y1A2"/>
<proteinExistence type="predicted"/>
<dbReference type="PANTHER" id="PTHR33659">
    <property type="entry name" value="PROTEIN, PUTATIVE-RELATED-RELATED"/>
    <property type="match status" value="1"/>
</dbReference>
<feature type="transmembrane region" description="Helical" evidence="1">
    <location>
        <begin position="41"/>
        <end position="62"/>
    </location>
</feature>
<keyword evidence="1" id="KW-0812">Transmembrane</keyword>
<protein>
    <submittedName>
        <fullName evidence="2">Uncharacterized protein</fullName>
    </submittedName>
</protein>
<feature type="transmembrane region" description="Helical" evidence="1">
    <location>
        <begin position="82"/>
        <end position="103"/>
    </location>
</feature>
<dbReference type="Gramene" id="KVI00665">
    <property type="protein sequence ID" value="KVI00665"/>
    <property type="gene ID" value="Ccrd_021079"/>
</dbReference>
<sequence length="105" mass="10799">MISPFLSSIYHHLLVTASTIDLYLLRFSVSPISVSMAATTSFKAISMIFVIAAVLSASAVSAQDFEMAPAAAPTGMDSGSGYSVPVSGLILCASVIVSALALIKQ</sequence>
<evidence type="ECO:0000313" key="3">
    <source>
        <dbReference type="Proteomes" id="UP000243975"/>
    </source>
</evidence>
<dbReference type="Proteomes" id="UP000243975">
    <property type="component" value="Unassembled WGS sequence"/>
</dbReference>
<comment type="caution">
    <text evidence="2">The sequence shown here is derived from an EMBL/GenBank/DDBJ whole genome shotgun (WGS) entry which is preliminary data.</text>
</comment>
<keyword evidence="1" id="KW-1133">Transmembrane helix</keyword>
<dbReference type="EMBL" id="LEKV01003359">
    <property type="protein sequence ID" value="KVI00665.1"/>
    <property type="molecule type" value="Genomic_DNA"/>
</dbReference>
<dbReference type="PANTHER" id="PTHR33659:SF1">
    <property type="entry name" value="PROTEIN, PUTATIVE-RELATED"/>
    <property type="match status" value="1"/>
</dbReference>
<reference evidence="2 3" key="1">
    <citation type="journal article" date="2016" name="Sci. Rep.">
        <title>The genome sequence of the outbreeding globe artichoke constructed de novo incorporating a phase-aware low-pass sequencing strategy of F1 progeny.</title>
        <authorList>
            <person name="Scaglione D."/>
            <person name="Reyes-Chin-Wo S."/>
            <person name="Acquadro A."/>
            <person name="Froenicke L."/>
            <person name="Portis E."/>
            <person name="Beitel C."/>
            <person name="Tirone M."/>
            <person name="Mauro R."/>
            <person name="Lo Monaco A."/>
            <person name="Mauromicale G."/>
            <person name="Faccioli P."/>
            <person name="Cattivelli L."/>
            <person name="Rieseberg L."/>
            <person name="Michelmore R."/>
            <person name="Lanteri S."/>
        </authorList>
    </citation>
    <scope>NUCLEOTIDE SEQUENCE [LARGE SCALE GENOMIC DNA]</scope>
    <source>
        <strain evidence="2">2C</strain>
    </source>
</reference>
<dbReference type="OMA" id="AVAMYFA"/>
<keyword evidence="3" id="KW-1185">Reference proteome</keyword>
<organism evidence="2 3">
    <name type="scientific">Cynara cardunculus var. scolymus</name>
    <name type="common">Globe artichoke</name>
    <name type="synonym">Cynara scolymus</name>
    <dbReference type="NCBI Taxonomy" id="59895"/>
    <lineage>
        <taxon>Eukaryota</taxon>
        <taxon>Viridiplantae</taxon>
        <taxon>Streptophyta</taxon>
        <taxon>Embryophyta</taxon>
        <taxon>Tracheophyta</taxon>
        <taxon>Spermatophyta</taxon>
        <taxon>Magnoliopsida</taxon>
        <taxon>eudicotyledons</taxon>
        <taxon>Gunneridae</taxon>
        <taxon>Pentapetalae</taxon>
        <taxon>asterids</taxon>
        <taxon>campanulids</taxon>
        <taxon>Asterales</taxon>
        <taxon>Asteraceae</taxon>
        <taxon>Carduoideae</taxon>
        <taxon>Cardueae</taxon>
        <taxon>Carduinae</taxon>
        <taxon>Cynara</taxon>
    </lineage>
</organism>